<reference evidence="1 2" key="1">
    <citation type="submission" date="2019-09" db="EMBL/GenBank/DDBJ databases">
        <authorList>
            <person name="Chandra G."/>
            <person name="Truman W A."/>
        </authorList>
    </citation>
    <scope>NUCLEOTIDE SEQUENCE [LARGE SCALE GENOMIC DNA]</scope>
    <source>
        <strain evidence="1">PS847</strain>
    </source>
</reference>
<gene>
    <name evidence="1" type="ORF">PS847_01513</name>
</gene>
<dbReference type="Proteomes" id="UP000326067">
    <property type="component" value="Unassembled WGS sequence"/>
</dbReference>
<proteinExistence type="predicted"/>
<organism evidence="1 2">
    <name type="scientific">Pseudomonas fluorescens</name>
    <dbReference type="NCBI Taxonomy" id="294"/>
    <lineage>
        <taxon>Bacteria</taxon>
        <taxon>Pseudomonadati</taxon>
        <taxon>Pseudomonadota</taxon>
        <taxon>Gammaproteobacteria</taxon>
        <taxon>Pseudomonadales</taxon>
        <taxon>Pseudomonadaceae</taxon>
        <taxon>Pseudomonas</taxon>
    </lineage>
</organism>
<protein>
    <submittedName>
        <fullName evidence="1">Uncharacterized protein</fullName>
    </submittedName>
</protein>
<sequence length="109" mass="11913">MGLPSSLYGGDSVRRCGEPACENVALTRIIVGASLLAKAVCHSMWMYLIWRLREQARSHRDFGCAEDFGLDPDHCGSEPARESGVSFNVDVSDLAPSRAGSLPQGFWLR</sequence>
<accession>A0A5E7IGI0</accession>
<evidence type="ECO:0000313" key="2">
    <source>
        <dbReference type="Proteomes" id="UP000326067"/>
    </source>
</evidence>
<evidence type="ECO:0000313" key="1">
    <source>
        <dbReference type="EMBL" id="VVO75036.1"/>
    </source>
</evidence>
<name>A0A5E7IGI0_PSEFL</name>
<dbReference type="AlphaFoldDB" id="A0A5E7IGI0"/>
<dbReference type="EMBL" id="CABVIC010000001">
    <property type="protein sequence ID" value="VVO75036.1"/>
    <property type="molecule type" value="Genomic_DNA"/>
</dbReference>